<dbReference type="Gramene" id="Bo26322s010.1">
    <property type="protein sequence ID" value="Bo26322s010.1"/>
    <property type="gene ID" value="Bo26322s010"/>
</dbReference>
<dbReference type="Proteomes" id="UP000032141">
    <property type="component" value="Unassembled WGS sequence"/>
</dbReference>
<keyword evidence="1" id="KW-0732">Signal</keyword>
<reference evidence="2" key="1">
    <citation type="journal article" date="2014" name="Genome Biol.">
        <title>Transcriptome and methylome profiling reveals relics of genome dominance in the mesopolyploid Brassica oleracea.</title>
        <authorList>
            <person name="Parkin I.A."/>
            <person name="Koh C."/>
            <person name="Tang H."/>
            <person name="Robinson S.J."/>
            <person name="Kagale S."/>
            <person name="Clarke W.E."/>
            <person name="Town C.D."/>
            <person name="Nixon J."/>
            <person name="Krishnakumar V."/>
            <person name="Bidwell S.L."/>
            <person name="Denoeud F."/>
            <person name="Belcram H."/>
            <person name="Links M.G."/>
            <person name="Just J."/>
            <person name="Clarke C."/>
            <person name="Bender T."/>
            <person name="Huebert T."/>
            <person name="Mason A.S."/>
            <person name="Pires J.C."/>
            <person name="Barker G."/>
            <person name="Moore J."/>
            <person name="Walley P.G."/>
            <person name="Manoli S."/>
            <person name="Batley J."/>
            <person name="Edwards D."/>
            <person name="Nelson M.N."/>
            <person name="Wang X."/>
            <person name="Paterson A.H."/>
            <person name="King G."/>
            <person name="Bancroft I."/>
            <person name="Chalhoub B."/>
            <person name="Sharpe A.G."/>
        </authorList>
    </citation>
    <scope>NUCLEOTIDE SEQUENCE [LARGE SCALE GENOMIC DNA]</scope>
    <source>
        <strain evidence="2">cv. TO1000</strain>
    </source>
</reference>
<dbReference type="HOGENOM" id="CLU_2907243_0_0_1"/>
<reference evidence="2" key="2">
    <citation type="submission" date="2015-06" db="UniProtKB">
        <authorList>
            <consortium name="EnsemblPlants"/>
        </authorList>
    </citation>
    <scope>IDENTIFICATION</scope>
</reference>
<feature type="signal peptide" evidence="1">
    <location>
        <begin position="1"/>
        <end position="27"/>
    </location>
</feature>
<dbReference type="AlphaFoldDB" id="A0A0D3AH11"/>
<evidence type="ECO:0000256" key="1">
    <source>
        <dbReference type="SAM" id="SignalP"/>
    </source>
</evidence>
<accession>A0A0D3AH11</accession>
<evidence type="ECO:0000313" key="2">
    <source>
        <dbReference type="EnsemblPlants" id="Bo26322s010.1"/>
    </source>
</evidence>
<protein>
    <submittedName>
        <fullName evidence="2">Uncharacterized protein</fullName>
    </submittedName>
</protein>
<organism evidence="2 3">
    <name type="scientific">Brassica oleracea var. oleracea</name>
    <dbReference type="NCBI Taxonomy" id="109376"/>
    <lineage>
        <taxon>Eukaryota</taxon>
        <taxon>Viridiplantae</taxon>
        <taxon>Streptophyta</taxon>
        <taxon>Embryophyta</taxon>
        <taxon>Tracheophyta</taxon>
        <taxon>Spermatophyta</taxon>
        <taxon>Magnoliopsida</taxon>
        <taxon>eudicotyledons</taxon>
        <taxon>Gunneridae</taxon>
        <taxon>Pentapetalae</taxon>
        <taxon>rosids</taxon>
        <taxon>malvids</taxon>
        <taxon>Brassicales</taxon>
        <taxon>Brassicaceae</taxon>
        <taxon>Brassiceae</taxon>
        <taxon>Brassica</taxon>
    </lineage>
</organism>
<sequence>MKTAAQRPSSTLLRLQWCILLLNQRLASRHPYHTLLPVLGQTNHLTHTLLVVCTSHLHQLSS</sequence>
<proteinExistence type="predicted"/>
<name>A0A0D3AH11_BRAOL</name>
<evidence type="ECO:0000313" key="3">
    <source>
        <dbReference type="Proteomes" id="UP000032141"/>
    </source>
</evidence>
<dbReference type="EnsemblPlants" id="Bo26322s010.1">
    <property type="protein sequence ID" value="Bo26322s010.1"/>
    <property type="gene ID" value="Bo26322s010"/>
</dbReference>
<feature type="chain" id="PRO_5002268326" evidence="1">
    <location>
        <begin position="28"/>
        <end position="62"/>
    </location>
</feature>
<keyword evidence="3" id="KW-1185">Reference proteome</keyword>